<dbReference type="OrthoDB" id="4775454at2759"/>
<gene>
    <name evidence="2" type="ORF">TPAR_05609</name>
</gene>
<reference evidence="2 3" key="1">
    <citation type="submission" date="2018-01" db="EMBL/GenBank/DDBJ databases">
        <title>Harnessing the power of phylogenomics to disentangle the directionality and signatures of interkingdom host jumping in the parasitic fungal genus Tolypocladium.</title>
        <authorList>
            <person name="Quandt C.A."/>
            <person name="Patterson W."/>
            <person name="Spatafora J.W."/>
        </authorList>
    </citation>
    <scope>NUCLEOTIDE SEQUENCE [LARGE SCALE GENOMIC DNA]</scope>
    <source>
        <strain evidence="2 3">NRBC 100945</strain>
    </source>
</reference>
<name>A0A2S4KVI1_9HYPO</name>
<feature type="compositionally biased region" description="Basic and acidic residues" evidence="1">
    <location>
        <begin position="366"/>
        <end position="383"/>
    </location>
</feature>
<protein>
    <submittedName>
        <fullName evidence="2">Uncharacterized protein</fullName>
    </submittedName>
</protein>
<organism evidence="2 3">
    <name type="scientific">Tolypocladium paradoxum</name>
    <dbReference type="NCBI Taxonomy" id="94208"/>
    <lineage>
        <taxon>Eukaryota</taxon>
        <taxon>Fungi</taxon>
        <taxon>Dikarya</taxon>
        <taxon>Ascomycota</taxon>
        <taxon>Pezizomycotina</taxon>
        <taxon>Sordariomycetes</taxon>
        <taxon>Hypocreomycetidae</taxon>
        <taxon>Hypocreales</taxon>
        <taxon>Ophiocordycipitaceae</taxon>
        <taxon>Tolypocladium</taxon>
    </lineage>
</organism>
<dbReference type="STRING" id="94208.A0A2S4KVI1"/>
<feature type="region of interest" description="Disordered" evidence="1">
    <location>
        <begin position="19"/>
        <end position="195"/>
    </location>
</feature>
<keyword evidence="3" id="KW-1185">Reference proteome</keyword>
<proteinExistence type="predicted"/>
<dbReference type="AlphaFoldDB" id="A0A2S4KVI1"/>
<feature type="compositionally biased region" description="Low complexity" evidence="1">
    <location>
        <begin position="37"/>
        <end position="49"/>
    </location>
</feature>
<evidence type="ECO:0000313" key="3">
    <source>
        <dbReference type="Proteomes" id="UP000237481"/>
    </source>
</evidence>
<evidence type="ECO:0000313" key="2">
    <source>
        <dbReference type="EMBL" id="POR34192.1"/>
    </source>
</evidence>
<accession>A0A2S4KVI1</accession>
<evidence type="ECO:0000256" key="1">
    <source>
        <dbReference type="SAM" id="MobiDB-lite"/>
    </source>
</evidence>
<sequence>MERPSNLADVTLVSKYHPVANYSSPRNDNVAPHRARSSLARSDRSSLGSEGSAPGLVDDRTDSEVSVDDDYQYRPHTAEPWDSFWQPGARGNMVDEPLMHPRKQYPALVPSPGHRRRRQPGLNDQCSAWPLPDGSPRERSRKPAATYAESQSTVTYSAFPTPTMLPPRTVSMIPARASRSGQSPTPSRPPRPSDELLTACIRQPAMVPAMVPPADHLPPLSPTMDWRPFSPFVQRASRSLDEGPTRPWTAKAEIYAAAPRASTYLPLSSAQTPTACAPRHYKSIAHLAPRPPPPSRPEPEPHSVFEHDDSESEGEHGRSFFRFHKRSDSDNRRSSKPAVPEPNTLRRRRQRALTAPSEPMPQQPDRLCKQDTPGRKRQGHDVFGRMLGRRSR</sequence>
<feature type="region of interest" description="Disordered" evidence="1">
    <location>
        <begin position="285"/>
        <end position="392"/>
    </location>
</feature>
<feature type="compositionally biased region" description="Polar residues" evidence="1">
    <location>
        <begin position="148"/>
        <end position="160"/>
    </location>
</feature>
<dbReference type="Proteomes" id="UP000237481">
    <property type="component" value="Unassembled WGS sequence"/>
</dbReference>
<comment type="caution">
    <text evidence="2">The sequence shown here is derived from an EMBL/GenBank/DDBJ whole genome shotgun (WGS) entry which is preliminary data.</text>
</comment>
<dbReference type="EMBL" id="PKSG01000564">
    <property type="protein sequence ID" value="POR34192.1"/>
    <property type="molecule type" value="Genomic_DNA"/>
</dbReference>
<feature type="compositionally biased region" description="Basic and acidic residues" evidence="1">
    <location>
        <begin position="297"/>
        <end position="318"/>
    </location>
</feature>